<sequence>MAQTQELTLSTPDWERIQSLLNQPKPKVYNRQEVIDRNAQLQFSRAKLKLNKALLGKLHLETKRRRQAQEDYLNKIAAEEAEMKKQERQNMIDRAKYVALQQDDRVRQFNRMLQMISVQEETEALIRLKQEKQKVVEEQKRQYEEETRYVQEEAVKQKQEKAHLKKLSNQTLAAYWVEQMREKQQLREKQMQQEKEEGDQIRCLAELNVQEELRNQELQAQSKKKYFSNIQENIFCRKLERKMEAQKLDIEEEKRKQAQFDLEYKIQQRQRLQAEKSRHHQLLIENVRDKLAVRLKEQAATITRKEEESLAQTLAKWDALQAKKEKEEKENRAAMVKSIASHKERAIQEKTLKEQADRKSKIDWLEAQNEADRLFHQKQSQKAQRAREARIKCREDNDILTAEKLKRDKHEAVERRTEQPAGWMEEEIQQYIERELTEAAQSQRKVSIHLPARTGGHGFLVGGKQLDCSLTKPAMPTLVADQARFIKQCLDHEALQPSTV</sequence>
<dbReference type="Proteomes" id="UP000503349">
    <property type="component" value="Chromosome 15"/>
</dbReference>
<dbReference type="InterPro" id="IPR039986">
    <property type="entry name" value="CFAP210"/>
</dbReference>
<dbReference type="GO" id="GO:0005879">
    <property type="term" value="C:axonemal microtubule"/>
    <property type="evidence" value="ECO:0007669"/>
    <property type="project" value="TreeGrafter"/>
</dbReference>
<keyword evidence="1 2" id="KW-0175">Coiled coil</keyword>
<dbReference type="EMBL" id="CM015726">
    <property type="protein sequence ID" value="KAF3699519.1"/>
    <property type="molecule type" value="Genomic_DNA"/>
</dbReference>
<evidence type="ECO:0000313" key="5">
    <source>
        <dbReference type="Proteomes" id="UP000503349"/>
    </source>
</evidence>
<dbReference type="InterPro" id="IPR043597">
    <property type="entry name" value="TPH_dom"/>
</dbReference>
<feature type="coiled-coil region" evidence="2">
    <location>
        <begin position="118"/>
        <end position="256"/>
    </location>
</feature>
<dbReference type="Pfam" id="PF13868">
    <property type="entry name" value="TPH"/>
    <property type="match status" value="1"/>
</dbReference>
<accession>A0A6G1QAT2</accession>
<reference evidence="4 5" key="1">
    <citation type="submission" date="2019-02" db="EMBL/GenBank/DDBJ databases">
        <title>Opniocepnalus argus genome.</title>
        <authorList>
            <person name="Zhou C."/>
            <person name="Xiao S."/>
        </authorList>
    </citation>
    <scope>NUCLEOTIDE SEQUENCE [LARGE SCALE GENOMIC DNA]</scope>
    <source>
        <strain evidence="4">OARG1902GOOAL</strain>
        <tissue evidence="4">Muscle</tissue>
    </source>
</reference>
<proteinExistence type="predicted"/>
<name>A0A6G1QAT2_CHAAH</name>
<keyword evidence="5" id="KW-1185">Reference proteome</keyword>
<feature type="domain" description="Trichohyalin-plectin-homology" evidence="3">
    <location>
        <begin position="101"/>
        <end position="441"/>
    </location>
</feature>
<dbReference type="AlphaFoldDB" id="A0A6G1QAT2"/>
<dbReference type="PANTHER" id="PTHR28663:SF1">
    <property type="entry name" value="CILIA- AND FLAGELLA- ASSOCIATED PROTEIN 210"/>
    <property type="match status" value="1"/>
</dbReference>
<reference evidence="5" key="2">
    <citation type="submission" date="2019-02" db="EMBL/GenBank/DDBJ databases">
        <title>Opniocepnalus argus Var Kimnra genome.</title>
        <authorList>
            <person name="Zhou C."/>
            <person name="Xiao S."/>
        </authorList>
    </citation>
    <scope>NUCLEOTIDE SEQUENCE [LARGE SCALE GENOMIC DNA]</scope>
</reference>
<evidence type="ECO:0000256" key="2">
    <source>
        <dbReference type="SAM" id="Coils"/>
    </source>
</evidence>
<evidence type="ECO:0000256" key="1">
    <source>
        <dbReference type="ARBA" id="ARBA00023054"/>
    </source>
</evidence>
<evidence type="ECO:0000259" key="3">
    <source>
        <dbReference type="Pfam" id="PF13868"/>
    </source>
</evidence>
<organism evidence="4 5">
    <name type="scientific">Channa argus</name>
    <name type="common">Northern snakehead</name>
    <name type="synonym">Ophicephalus argus</name>
    <dbReference type="NCBI Taxonomy" id="215402"/>
    <lineage>
        <taxon>Eukaryota</taxon>
        <taxon>Metazoa</taxon>
        <taxon>Chordata</taxon>
        <taxon>Craniata</taxon>
        <taxon>Vertebrata</taxon>
        <taxon>Euteleostomi</taxon>
        <taxon>Actinopterygii</taxon>
        <taxon>Neopterygii</taxon>
        <taxon>Teleostei</taxon>
        <taxon>Neoteleostei</taxon>
        <taxon>Acanthomorphata</taxon>
        <taxon>Anabantaria</taxon>
        <taxon>Anabantiformes</taxon>
        <taxon>Channoidei</taxon>
        <taxon>Channidae</taxon>
        <taxon>Channa</taxon>
    </lineage>
</organism>
<dbReference type="PANTHER" id="PTHR28663">
    <property type="entry name" value="COILED-COIL DOMAIN-CONTAINING PROTEIN 173"/>
    <property type="match status" value="1"/>
</dbReference>
<evidence type="ECO:0000313" key="4">
    <source>
        <dbReference type="EMBL" id="KAF3699519.1"/>
    </source>
</evidence>
<protein>
    <recommendedName>
        <fullName evidence="3">Trichohyalin-plectin-homology domain-containing protein</fullName>
    </recommendedName>
</protein>
<gene>
    <name evidence="4" type="ORF">EXN66_Car015206</name>
</gene>